<dbReference type="AlphaFoldDB" id="A0A0G1YHI9"/>
<evidence type="ECO:0000256" key="2">
    <source>
        <dbReference type="ARBA" id="ARBA00002368"/>
    </source>
</evidence>
<dbReference type="EMBL" id="LCRX01000002">
    <property type="protein sequence ID" value="KKW42903.1"/>
    <property type="molecule type" value="Genomic_DNA"/>
</dbReference>
<dbReference type="NCBIfam" id="TIGR00857">
    <property type="entry name" value="pyrC_multi"/>
    <property type="match status" value="1"/>
</dbReference>
<dbReference type="SUPFAM" id="SSF51556">
    <property type="entry name" value="Metallo-dependent hydrolases"/>
    <property type="match status" value="1"/>
</dbReference>
<name>A0A0G1YHI9_9BACT</name>
<evidence type="ECO:0000256" key="5">
    <source>
        <dbReference type="ARBA" id="ARBA00022801"/>
    </source>
</evidence>
<evidence type="ECO:0000313" key="7">
    <source>
        <dbReference type="EMBL" id="KKW42903.1"/>
    </source>
</evidence>
<evidence type="ECO:0000256" key="4">
    <source>
        <dbReference type="ARBA" id="ARBA00022723"/>
    </source>
</evidence>
<dbReference type="InterPro" id="IPR032466">
    <property type="entry name" value="Metal_Hydrolase"/>
</dbReference>
<dbReference type="InterPro" id="IPR002195">
    <property type="entry name" value="Dihydroorotase_CS"/>
</dbReference>
<comment type="similarity">
    <text evidence="3">Belongs to the metallo-dependent hydrolases superfamily. DHOase family. Class I DHOase subfamily.</text>
</comment>
<dbReference type="Pfam" id="PF01979">
    <property type="entry name" value="Amidohydro_1"/>
    <property type="match status" value="1"/>
</dbReference>
<dbReference type="GO" id="GO:0005737">
    <property type="term" value="C:cytoplasm"/>
    <property type="evidence" value="ECO:0007669"/>
    <property type="project" value="TreeGrafter"/>
</dbReference>
<protein>
    <submittedName>
        <fullName evidence="7">Dihydroorotase</fullName>
    </submittedName>
</protein>
<dbReference type="SUPFAM" id="SSF51338">
    <property type="entry name" value="Composite domain of metallo-dependent hydrolases"/>
    <property type="match status" value="1"/>
</dbReference>
<dbReference type="PATRIC" id="fig|1619044.3.peg.130"/>
<dbReference type="PROSITE" id="PS00483">
    <property type="entry name" value="DIHYDROOROTASE_2"/>
    <property type="match status" value="1"/>
</dbReference>
<dbReference type="GO" id="GO:0006145">
    <property type="term" value="P:purine nucleobase catabolic process"/>
    <property type="evidence" value="ECO:0007669"/>
    <property type="project" value="TreeGrafter"/>
</dbReference>
<feature type="domain" description="Amidohydrolase-related" evidence="6">
    <location>
        <begin position="7"/>
        <end position="323"/>
    </location>
</feature>
<dbReference type="GO" id="GO:0046872">
    <property type="term" value="F:metal ion binding"/>
    <property type="evidence" value="ECO:0007669"/>
    <property type="project" value="UniProtKB-KW"/>
</dbReference>
<dbReference type="Gene3D" id="3.20.20.140">
    <property type="entry name" value="Metal-dependent hydrolases"/>
    <property type="match status" value="1"/>
</dbReference>
<reference evidence="7 8" key="1">
    <citation type="journal article" date="2015" name="Nature">
        <title>rRNA introns, odd ribosomes, and small enigmatic genomes across a large radiation of phyla.</title>
        <authorList>
            <person name="Brown C.T."/>
            <person name="Hug L.A."/>
            <person name="Thomas B.C."/>
            <person name="Sharon I."/>
            <person name="Castelle C.J."/>
            <person name="Singh A."/>
            <person name="Wilkins M.J."/>
            <person name="Williams K.H."/>
            <person name="Banfield J.F."/>
        </authorList>
    </citation>
    <scope>NUCLEOTIDE SEQUENCE [LARGE SCALE GENOMIC DNA]</scope>
</reference>
<gene>
    <name evidence="7" type="ORF">UY92_C0002G0020</name>
</gene>
<accession>A0A0G1YHI9</accession>
<dbReference type="GO" id="GO:0004038">
    <property type="term" value="F:allantoinase activity"/>
    <property type="evidence" value="ECO:0007669"/>
    <property type="project" value="TreeGrafter"/>
</dbReference>
<evidence type="ECO:0000256" key="1">
    <source>
        <dbReference type="ARBA" id="ARBA00001947"/>
    </source>
</evidence>
<dbReference type="InterPro" id="IPR011059">
    <property type="entry name" value="Metal-dep_hydrolase_composite"/>
</dbReference>
<dbReference type="STRING" id="1619044.UY92_C0002G0020"/>
<keyword evidence="4" id="KW-0479">Metal-binding</keyword>
<proteinExistence type="inferred from homology"/>
<dbReference type="PANTHER" id="PTHR43668">
    <property type="entry name" value="ALLANTOINASE"/>
    <property type="match status" value="1"/>
</dbReference>
<dbReference type="PANTHER" id="PTHR43668:SF4">
    <property type="entry name" value="ALLANTOINASE"/>
    <property type="match status" value="1"/>
</dbReference>
<organism evidence="7 8">
    <name type="scientific">Candidatus Magasanikbacteria bacterium GW2011_GWA2_56_11</name>
    <dbReference type="NCBI Taxonomy" id="1619044"/>
    <lineage>
        <taxon>Bacteria</taxon>
        <taxon>Candidatus Magasanikiibacteriota</taxon>
    </lineage>
</organism>
<dbReference type="Proteomes" id="UP000033870">
    <property type="component" value="Unassembled WGS sequence"/>
</dbReference>
<evidence type="ECO:0000259" key="6">
    <source>
        <dbReference type="Pfam" id="PF01979"/>
    </source>
</evidence>
<dbReference type="PROSITE" id="PS00482">
    <property type="entry name" value="DIHYDROOROTASE_1"/>
    <property type="match status" value="1"/>
</dbReference>
<sequence length="378" mass="42010">MTRLLTLPALIDPHVHFRVPGAAHKEDWASGARAALSGGVTTVLDMPNNDPPVISRARLYSKRELIESQLQSGGLPLRYRLYFGATEKNWGEFKHVKNEITAVKLFMGSSTGGLTVADEETQRRIFAECARLDILLAVHAEDEAEMARRQRRFPTPAVADHSRIRGPAVALRAVQKALNFARDYGTRLYILHVSTKAEVAAVRAAKRQGLRVYAEATPHHLFLNVSAYSRLGTQAQMNPPLRQNQDQAALWDGIHDGTIDTVGTDHAPHTLSEKTRPYGEAPSGVPGIETALPLLVTALEEGRLAKDELIRLTRTNPERIFRLPPNDDTVTIDLDDVRPIEPERLKTKCAWSPFAGWQLRGFPVAVTCRGRQHDLSRL</sequence>
<evidence type="ECO:0000313" key="8">
    <source>
        <dbReference type="Proteomes" id="UP000033870"/>
    </source>
</evidence>
<comment type="cofactor">
    <cofactor evidence="1">
        <name>Zn(2+)</name>
        <dbReference type="ChEBI" id="CHEBI:29105"/>
    </cofactor>
</comment>
<evidence type="ECO:0000256" key="3">
    <source>
        <dbReference type="ARBA" id="ARBA00010286"/>
    </source>
</evidence>
<dbReference type="InterPro" id="IPR006680">
    <property type="entry name" value="Amidohydro-rel"/>
</dbReference>
<dbReference type="InterPro" id="IPR050138">
    <property type="entry name" value="DHOase/Allantoinase_Hydrolase"/>
</dbReference>
<comment type="function">
    <text evidence="2">Catalyzes the reversible cyclization of carbamoyl aspartate to dihydroorotate.</text>
</comment>
<comment type="caution">
    <text evidence="7">The sequence shown here is derived from an EMBL/GenBank/DDBJ whole genome shotgun (WGS) entry which is preliminary data.</text>
</comment>
<keyword evidence="5" id="KW-0378">Hydrolase</keyword>